<dbReference type="InterPro" id="IPR005122">
    <property type="entry name" value="Uracil-DNA_glycosylase-like"/>
</dbReference>
<dbReference type="EMBL" id="RBIQ01000007">
    <property type="protein sequence ID" value="RKR14894.1"/>
    <property type="molecule type" value="Genomic_DNA"/>
</dbReference>
<name>A0A495EDE6_9FLAO</name>
<keyword evidence="3" id="KW-1185">Reference proteome</keyword>
<dbReference type="SMART" id="SM00987">
    <property type="entry name" value="UreE_C"/>
    <property type="match status" value="1"/>
</dbReference>
<dbReference type="Proteomes" id="UP000269412">
    <property type="component" value="Unassembled WGS sequence"/>
</dbReference>
<dbReference type="PANTHER" id="PTHR42160">
    <property type="entry name" value="URACIL-DNA GLYCOSYLASE SUPERFAMILY PROTEIN"/>
    <property type="match status" value="1"/>
</dbReference>
<dbReference type="SUPFAM" id="SSF52141">
    <property type="entry name" value="Uracil-DNA glycosylase-like"/>
    <property type="match status" value="1"/>
</dbReference>
<dbReference type="InterPro" id="IPR047124">
    <property type="entry name" value="HI_0220.2"/>
</dbReference>
<dbReference type="SMART" id="SM00986">
    <property type="entry name" value="UDG"/>
    <property type="match status" value="1"/>
</dbReference>
<dbReference type="AlphaFoldDB" id="A0A495EDE6"/>
<gene>
    <name evidence="2" type="ORF">CLV91_0975</name>
</gene>
<feature type="domain" description="Uracil-DNA glycosylase-like" evidence="1">
    <location>
        <begin position="25"/>
        <end position="182"/>
    </location>
</feature>
<protein>
    <submittedName>
        <fullName evidence="2">Uracil-DNA glycosylase</fullName>
    </submittedName>
</protein>
<evidence type="ECO:0000313" key="2">
    <source>
        <dbReference type="EMBL" id="RKR14894.1"/>
    </source>
</evidence>
<evidence type="ECO:0000259" key="1">
    <source>
        <dbReference type="SMART" id="SM00986"/>
    </source>
</evidence>
<accession>A0A495EDE6</accession>
<reference evidence="2 3" key="1">
    <citation type="submission" date="2018-10" db="EMBL/GenBank/DDBJ databases">
        <title>Genomic Encyclopedia of Archaeal and Bacterial Type Strains, Phase II (KMG-II): from individual species to whole genera.</title>
        <authorList>
            <person name="Goeker M."/>
        </authorList>
    </citation>
    <scope>NUCLEOTIDE SEQUENCE [LARGE SCALE GENOMIC DNA]</scope>
    <source>
        <strain evidence="2 3">DSM 25230</strain>
    </source>
</reference>
<dbReference type="Pfam" id="PF03167">
    <property type="entry name" value="UDG"/>
    <property type="match status" value="1"/>
</dbReference>
<dbReference type="RefSeq" id="WP_121064504.1">
    <property type="nucleotide sequence ID" value="NZ_RBIQ01000007.1"/>
</dbReference>
<dbReference type="Gene3D" id="3.40.470.10">
    <property type="entry name" value="Uracil-DNA glycosylase-like domain"/>
    <property type="match status" value="1"/>
</dbReference>
<dbReference type="InterPro" id="IPR036895">
    <property type="entry name" value="Uracil-DNA_glycosylase-like_sf"/>
</dbReference>
<comment type="caution">
    <text evidence="2">The sequence shown here is derived from an EMBL/GenBank/DDBJ whole genome shotgun (WGS) entry which is preliminary data.</text>
</comment>
<evidence type="ECO:0000313" key="3">
    <source>
        <dbReference type="Proteomes" id="UP000269412"/>
    </source>
</evidence>
<organism evidence="2 3">
    <name type="scientific">Maribacter vaceletii</name>
    <dbReference type="NCBI Taxonomy" id="1206816"/>
    <lineage>
        <taxon>Bacteria</taxon>
        <taxon>Pseudomonadati</taxon>
        <taxon>Bacteroidota</taxon>
        <taxon>Flavobacteriia</taxon>
        <taxon>Flavobacteriales</taxon>
        <taxon>Flavobacteriaceae</taxon>
        <taxon>Maribacter</taxon>
    </lineage>
</organism>
<dbReference type="OrthoDB" id="9789139at2"/>
<dbReference type="CDD" id="cd10033">
    <property type="entry name" value="UDG_like"/>
    <property type="match status" value="1"/>
</dbReference>
<sequence>MEKLLSDIRACTICKEHLALGPRPVVVAHAEAKIAIIGQAPGTKVHASGIPWDDPSGRQLRKWLGVTDEVFYDEKQIAIIPMGFCYPGKGKTGDLPPRPECAPLWHQQLFDKLPNLELVLLIGIYAQKYYLGKTAEKNLTETVRVFENYLPKYMPLPHPSPRNRFWLTKNPWFNTDVLPVLKSRVFETLEI</sequence>
<proteinExistence type="predicted"/>
<dbReference type="PANTHER" id="PTHR42160:SF1">
    <property type="entry name" value="URACIL-DNA GLYCOSYLASE SUPERFAMILY PROTEIN"/>
    <property type="match status" value="1"/>
</dbReference>